<sequence>MPSFVVEAPPQVKVGVSRPPCDDEFYVMERYAAHAAHCAPCAQPYTTIRSGKSLCPRGARHVNNMAQYVYSRDGKAYSVLAKNSGHIHQIDIPPRFEAVTELMRAFGHGQKIKAARPQVVVHDHRGDAVEALSTASVDEFGSPGPQVIQQSHGPRKRQQGVYQRGTLFPNDKTVKTPEAFYVDRRIKSPPKHLR</sequence>
<dbReference type="Proteomes" id="UP001219355">
    <property type="component" value="Chromosome 2"/>
</dbReference>
<name>A0AAF0DGJ8_9EURO</name>
<gene>
    <name evidence="2" type="ORF">PRK78_003622</name>
</gene>
<reference evidence="2" key="1">
    <citation type="submission" date="2023-03" db="EMBL/GenBank/DDBJ databases">
        <title>Emydomyces testavorans Genome Sequence.</title>
        <authorList>
            <person name="Hoyer L."/>
        </authorList>
    </citation>
    <scope>NUCLEOTIDE SEQUENCE</scope>
    <source>
        <strain evidence="2">16-2883</strain>
    </source>
</reference>
<dbReference type="EMBL" id="CP120628">
    <property type="protein sequence ID" value="WEW58155.1"/>
    <property type="molecule type" value="Genomic_DNA"/>
</dbReference>
<organism evidence="2 3">
    <name type="scientific">Emydomyces testavorans</name>
    <dbReference type="NCBI Taxonomy" id="2070801"/>
    <lineage>
        <taxon>Eukaryota</taxon>
        <taxon>Fungi</taxon>
        <taxon>Dikarya</taxon>
        <taxon>Ascomycota</taxon>
        <taxon>Pezizomycotina</taxon>
        <taxon>Eurotiomycetes</taxon>
        <taxon>Eurotiomycetidae</taxon>
        <taxon>Onygenales</taxon>
        <taxon>Nannizziopsiaceae</taxon>
        <taxon>Emydomyces</taxon>
    </lineage>
</organism>
<evidence type="ECO:0000313" key="2">
    <source>
        <dbReference type="EMBL" id="WEW58155.1"/>
    </source>
</evidence>
<evidence type="ECO:0000256" key="1">
    <source>
        <dbReference type="SAM" id="MobiDB-lite"/>
    </source>
</evidence>
<proteinExistence type="predicted"/>
<keyword evidence="3" id="KW-1185">Reference proteome</keyword>
<protein>
    <submittedName>
        <fullName evidence="2">Uncharacterized protein</fullName>
    </submittedName>
</protein>
<evidence type="ECO:0000313" key="3">
    <source>
        <dbReference type="Proteomes" id="UP001219355"/>
    </source>
</evidence>
<dbReference type="AlphaFoldDB" id="A0AAF0DGJ8"/>
<feature type="region of interest" description="Disordered" evidence="1">
    <location>
        <begin position="139"/>
        <end position="160"/>
    </location>
</feature>
<accession>A0AAF0DGJ8</accession>